<feature type="compositionally biased region" description="Low complexity" evidence="2">
    <location>
        <begin position="1454"/>
        <end position="1466"/>
    </location>
</feature>
<feature type="coiled-coil region" evidence="1">
    <location>
        <begin position="1027"/>
        <end position="1054"/>
    </location>
</feature>
<sequence length="1546" mass="169958">MSESFDLDLSKATASAVTSATSTLVATAADNSLISPSAIDTKPGSIHAHVPGTTTAAIDVDATTPSTAVVSTAAVSNTTPPACTEQEADNGDLDENNSQIYSRFSFQFPHDSGLQEDEDLYLETRMLDLKHQTSSSPNQSKEEAYIEKAKQDNNKTSGVDSPTAIVQGPAESQSSNPLVSPAPGPNQASSFSSDVEQAQRHQDLDRRLLDDAFLFSPNPPSPQQTAPVAAPKLVQHPAAAQNTLSRSSSCSSFHVLTKGLDSYFENEIEDGTVPTQSRNLLKGEQDNQLVNDQQNGEARLSTATLQTAAVSSRLSGTLTTEPASVLPVHDFGNTRPPASPSTLQRISLSSLASPIAQLQSPIAGSPIKRKPLSASASALATRFSNPPVRKSLDKDSNLISPKLQPSVAFFQPQSLDQSLDSLDSFPLPPSVRTSKENVCEEHSKKLTASQGALDSSRSSLQNPVDTADLNIHPDTALTTVPHSRNTSVSCSASKEQGVNETRLYQKEEEEEEETSFGLPNIPPGYLEETQPQERYEPQGPYHHPFSPVTASQQFPYEIAPNTSSKSYHDFAYEEERESRLTLSYHQIDTIDEVTEPETSPKYRDSFQSSVYSLPTADYASLDGREPVSRKLGPAFEVKHSTYSTRPTPTPDTSQLSAYPESPPPLPPKPEDRRLSFNTPPIPPPKPGATSAQTATITSHADPGLSSPILPLHPTAELNKPLPRSPNQPNLDQGELFVWTPGADSPTNSAFSSIPSPVSPQRTFSTDDTAEAPADSGTYTTPKNIPAHVLAQQDAIKYLEDLQTPPATKGLTSTNTTGSSGHEISDMEDELKAISAELAASIRREMDLEDIVDRLQSEVTNSAQSSNKRTSDYFSDSGYSSTKFSEYDQSREEIERIQRKADQEKARIRLELTTKVQEEREKRHNLDLKIQELSAKAIRHNESTQISAADNSRLKELENQCEDLRRRLSDEREMKDNFEHLLTALKGELEVTSNERDNLRDEVVPELRARVEGLEVQNAEMSTMSYESSKIQQELKALRDENDNLRNSKFESEMKTRVTSLTRSSSVASSFKLQKAPMGLSRSNTVKGSEKATSMESKDALLERLKDVEAQRDALHRALKSLLERQEFQNRESEKKIKSLETLQSRLLEGSPRKAGYEKEIENLKLEITVLRRRAEEAVEQKWRVENGLRGLKTDLDRAEAEISSLKTLLQANDILIPPAFNMASSASMTTPESTSVVSSESLNKALTDVQEAYQESLIRIRSLEAASTDEKTVAAIQRLETALANMTADRNVARIEADSLRVQAMNASASQAEHIKSEQVLSDQLQSSAQRIETLAAQVSEQLSLNSDLRQRLLDTVSRGEADRQANVSWVNQLQEKLRVMEDQLNAAQTATDERIAIYEEEIASLRMAQSSQLQRIGSPISGGGLRSPGMRSPGLRSPFLTGAADRAASPLTSPMFPRSPRSPRMVNSKSFEDEAERTRLRNRVQELEKALSEAETEMQNIVGKISEAQIQVLTLQEERDAALRETRKVQRALEEEMAQAKRLAA</sequence>
<gene>
    <name evidence="4" type="ORF">HOO65_070426</name>
</gene>
<evidence type="ECO:0000313" key="5">
    <source>
        <dbReference type="Proteomes" id="UP001610728"/>
    </source>
</evidence>
<organism evidence="4 5">
    <name type="scientific">Ceratocystis lukuohia</name>
    <dbReference type="NCBI Taxonomy" id="2019550"/>
    <lineage>
        <taxon>Eukaryota</taxon>
        <taxon>Fungi</taxon>
        <taxon>Dikarya</taxon>
        <taxon>Ascomycota</taxon>
        <taxon>Pezizomycotina</taxon>
        <taxon>Sordariomycetes</taxon>
        <taxon>Hypocreomycetidae</taxon>
        <taxon>Microascales</taxon>
        <taxon>Ceratocystidaceae</taxon>
        <taxon>Ceratocystis</taxon>
    </lineage>
</organism>
<evidence type="ECO:0000256" key="1">
    <source>
        <dbReference type="SAM" id="Coils"/>
    </source>
</evidence>
<feature type="region of interest" description="Disordered" evidence="2">
    <location>
        <begin position="746"/>
        <end position="782"/>
    </location>
</feature>
<feature type="domain" description="DUF7603" evidence="3">
    <location>
        <begin position="1275"/>
        <end position="1383"/>
    </location>
</feature>
<comment type="caution">
    <text evidence="4">The sequence shown here is derived from an EMBL/GenBank/DDBJ whole genome shotgun (WGS) entry which is preliminary data.</text>
</comment>
<feature type="region of interest" description="Disordered" evidence="2">
    <location>
        <begin position="804"/>
        <end position="823"/>
    </location>
</feature>
<keyword evidence="5" id="KW-1185">Reference proteome</keyword>
<feature type="region of interest" description="Disordered" evidence="2">
    <location>
        <begin position="476"/>
        <end position="548"/>
    </location>
</feature>
<feature type="compositionally biased region" description="Basic and acidic residues" evidence="2">
    <location>
        <begin position="433"/>
        <end position="444"/>
    </location>
</feature>
<feature type="region of interest" description="Disordered" evidence="2">
    <location>
        <begin position="130"/>
        <end position="201"/>
    </location>
</feature>
<name>A0ABR4MCG9_9PEZI</name>
<feature type="coiled-coil region" evidence="1">
    <location>
        <begin position="886"/>
        <end position="1001"/>
    </location>
</feature>
<feature type="compositionally biased region" description="Polar residues" evidence="2">
    <location>
        <begin position="640"/>
        <end position="656"/>
    </location>
</feature>
<feature type="compositionally biased region" description="Polar residues" evidence="2">
    <location>
        <begin position="476"/>
        <end position="499"/>
    </location>
</feature>
<feature type="compositionally biased region" description="Polar residues" evidence="2">
    <location>
        <begin position="746"/>
        <end position="766"/>
    </location>
</feature>
<accession>A0ABR4MCG9</accession>
<evidence type="ECO:0000313" key="4">
    <source>
        <dbReference type="EMBL" id="KAL2885964.1"/>
    </source>
</evidence>
<feature type="compositionally biased region" description="Polar residues" evidence="2">
    <location>
        <begin position="186"/>
        <end position="196"/>
    </location>
</feature>
<feature type="region of interest" description="Disordered" evidence="2">
    <location>
        <begin position="1440"/>
        <end position="1479"/>
    </location>
</feature>
<dbReference type="EMBL" id="JABSNW010000007">
    <property type="protein sequence ID" value="KAL2885964.1"/>
    <property type="molecule type" value="Genomic_DNA"/>
</dbReference>
<feature type="region of interest" description="Disordered" evidence="2">
    <location>
        <begin position="76"/>
        <end position="96"/>
    </location>
</feature>
<evidence type="ECO:0000259" key="3">
    <source>
        <dbReference type="Pfam" id="PF24554"/>
    </source>
</evidence>
<evidence type="ECO:0000256" key="2">
    <source>
        <dbReference type="SAM" id="MobiDB-lite"/>
    </source>
</evidence>
<feature type="compositionally biased region" description="Polar residues" evidence="2">
    <location>
        <begin position="689"/>
        <end position="698"/>
    </location>
</feature>
<proteinExistence type="predicted"/>
<feature type="compositionally biased region" description="Acidic residues" evidence="2">
    <location>
        <begin position="86"/>
        <end position="95"/>
    </location>
</feature>
<dbReference type="InterPro" id="IPR056023">
    <property type="entry name" value="DUF7603"/>
</dbReference>
<dbReference type="RefSeq" id="XP_070857144.1">
    <property type="nucleotide sequence ID" value="XM_071004768.1"/>
</dbReference>
<dbReference type="Pfam" id="PF24554">
    <property type="entry name" value="DUF7603"/>
    <property type="match status" value="1"/>
</dbReference>
<feature type="compositionally biased region" description="Polar residues" evidence="2">
    <location>
        <begin position="446"/>
        <end position="464"/>
    </location>
</feature>
<keyword evidence="1" id="KW-0175">Coiled coil</keyword>
<feature type="region of interest" description="Disordered" evidence="2">
    <location>
        <begin position="618"/>
        <end position="705"/>
    </location>
</feature>
<feature type="coiled-coil region" evidence="1">
    <location>
        <begin position="1097"/>
        <end position="1208"/>
    </location>
</feature>
<feature type="region of interest" description="Disordered" evidence="2">
    <location>
        <begin position="420"/>
        <end position="464"/>
    </location>
</feature>
<dbReference type="Proteomes" id="UP001610728">
    <property type="component" value="Unassembled WGS sequence"/>
</dbReference>
<feature type="region of interest" description="Disordered" evidence="2">
    <location>
        <begin position="858"/>
        <end position="885"/>
    </location>
</feature>
<reference evidence="4 5" key="1">
    <citation type="submission" date="2020-05" db="EMBL/GenBank/DDBJ databases">
        <title>Ceratocystis lukuohia genome.</title>
        <authorList>
            <person name="Harrington T.C."/>
            <person name="Kim K."/>
            <person name="Mayers C.G."/>
        </authorList>
    </citation>
    <scope>NUCLEOTIDE SEQUENCE [LARGE SCALE GENOMIC DNA]</scope>
    <source>
        <strain evidence="4 5">C4212</strain>
    </source>
</reference>
<feature type="compositionally biased region" description="Basic and acidic residues" evidence="2">
    <location>
        <begin position="140"/>
        <end position="153"/>
    </location>
</feature>
<feature type="compositionally biased region" description="Low complexity" evidence="2">
    <location>
        <begin position="807"/>
        <end position="820"/>
    </location>
</feature>
<feature type="compositionally biased region" description="Polar residues" evidence="2">
    <location>
        <begin position="858"/>
        <end position="883"/>
    </location>
</feature>
<dbReference type="GeneID" id="98120531"/>
<protein>
    <submittedName>
        <fullName evidence="4">ATPase involved in DNA repair</fullName>
    </submittedName>
</protein>